<dbReference type="PRINTS" id="PR00352">
    <property type="entry name" value="3FE4SFRDOXIN"/>
</dbReference>
<dbReference type="InterPro" id="IPR017896">
    <property type="entry name" value="4Fe4S_Fe-S-bd"/>
</dbReference>
<dbReference type="RefSeq" id="WP_136061404.1">
    <property type="nucleotide sequence ID" value="NZ_CAAHFH010000001.1"/>
</dbReference>
<dbReference type="Proteomes" id="UP000346198">
    <property type="component" value="Unassembled WGS sequence"/>
</dbReference>
<keyword evidence="9" id="KW-1185">Reference proteome</keyword>
<name>A0A6C2UKX0_9BACT</name>
<dbReference type="InterPro" id="IPR001080">
    <property type="entry name" value="3Fe4S_ferredoxin"/>
</dbReference>
<accession>A0A6C2UKX0</accession>
<evidence type="ECO:0000313" key="9">
    <source>
        <dbReference type="Proteomes" id="UP000346198"/>
    </source>
</evidence>
<keyword evidence="1 6" id="KW-0813">Transport</keyword>
<sequence>MKATVDPDLCIGCGVCEQICDAVFEMDDNVAKVKGAEVPPEAEASCQEAADACPVEAITIAK</sequence>
<evidence type="ECO:0000313" key="8">
    <source>
        <dbReference type="EMBL" id="VGO19944.1"/>
    </source>
</evidence>
<dbReference type="GO" id="GO:0051536">
    <property type="term" value="F:iron-sulfur cluster binding"/>
    <property type="evidence" value="ECO:0007669"/>
    <property type="project" value="UniProtKB-KW"/>
</dbReference>
<evidence type="ECO:0000256" key="6">
    <source>
        <dbReference type="RuleBase" id="RU368020"/>
    </source>
</evidence>
<comment type="function">
    <text evidence="6">Ferredoxins are iron-sulfur proteins that transfer electrons in a wide variety of metabolic reactions.</text>
</comment>
<dbReference type="AlphaFoldDB" id="A0A6C2UKX0"/>
<dbReference type="Gene3D" id="3.30.70.20">
    <property type="match status" value="1"/>
</dbReference>
<feature type="domain" description="4Fe-4S ferredoxin-type" evidence="7">
    <location>
        <begin position="1"/>
        <end position="29"/>
    </location>
</feature>
<dbReference type="EMBL" id="CAAHFH010000001">
    <property type="protein sequence ID" value="VGO19944.1"/>
    <property type="molecule type" value="Genomic_DNA"/>
</dbReference>
<keyword evidence="5 6" id="KW-0411">Iron-sulfur</keyword>
<dbReference type="PROSITE" id="PS51379">
    <property type="entry name" value="4FE4S_FER_2"/>
    <property type="match status" value="1"/>
</dbReference>
<evidence type="ECO:0000256" key="4">
    <source>
        <dbReference type="ARBA" id="ARBA00023004"/>
    </source>
</evidence>
<evidence type="ECO:0000256" key="3">
    <source>
        <dbReference type="ARBA" id="ARBA00022982"/>
    </source>
</evidence>
<dbReference type="PANTHER" id="PTHR36923">
    <property type="entry name" value="FERREDOXIN"/>
    <property type="match status" value="1"/>
</dbReference>
<keyword evidence="3 6" id="KW-0249">Electron transport</keyword>
<keyword evidence="2 6" id="KW-0479">Metal-binding</keyword>
<dbReference type="GO" id="GO:0005506">
    <property type="term" value="F:iron ion binding"/>
    <property type="evidence" value="ECO:0007669"/>
    <property type="project" value="UniProtKB-UniRule"/>
</dbReference>
<dbReference type="Pfam" id="PF13459">
    <property type="entry name" value="Fer4_15"/>
    <property type="match status" value="1"/>
</dbReference>
<dbReference type="InterPro" id="IPR051269">
    <property type="entry name" value="Fe-S_cluster_ET"/>
</dbReference>
<dbReference type="SUPFAM" id="SSF54862">
    <property type="entry name" value="4Fe-4S ferredoxins"/>
    <property type="match status" value="1"/>
</dbReference>
<protein>
    <recommendedName>
        <fullName evidence="6">Ferredoxin</fullName>
    </recommendedName>
</protein>
<proteinExistence type="predicted"/>
<dbReference type="GO" id="GO:0009055">
    <property type="term" value="F:electron transfer activity"/>
    <property type="evidence" value="ECO:0007669"/>
    <property type="project" value="UniProtKB-UniRule"/>
</dbReference>
<reference evidence="8 9" key="1">
    <citation type="submission" date="2019-04" db="EMBL/GenBank/DDBJ databases">
        <authorList>
            <person name="Van Vliet M D."/>
        </authorList>
    </citation>
    <scope>NUCLEOTIDE SEQUENCE [LARGE SCALE GENOMIC DNA]</scope>
    <source>
        <strain evidence="8 9">F21</strain>
    </source>
</reference>
<organism evidence="8 9">
    <name type="scientific">Pontiella sulfatireligans</name>
    <dbReference type="NCBI Taxonomy" id="2750658"/>
    <lineage>
        <taxon>Bacteria</taxon>
        <taxon>Pseudomonadati</taxon>
        <taxon>Kiritimatiellota</taxon>
        <taxon>Kiritimatiellia</taxon>
        <taxon>Kiritimatiellales</taxon>
        <taxon>Pontiellaceae</taxon>
        <taxon>Pontiella</taxon>
    </lineage>
</organism>
<evidence type="ECO:0000259" key="7">
    <source>
        <dbReference type="PROSITE" id="PS51379"/>
    </source>
</evidence>
<evidence type="ECO:0000256" key="2">
    <source>
        <dbReference type="ARBA" id="ARBA00022723"/>
    </source>
</evidence>
<evidence type="ECO:0000256" key="1">
    <source>
        <dbReference type="ARBA" id="ARBA00022448"/>
    </source>
</evidence>
<dbReference type="PANTHER" id="PTHR36923:SF3">
    <property type="entry name" value="FERREDOXIN"/>
    <property type="match status" value="1"/>
</dbReference>
<keyword evidence="4 6" id="KW-0408">Iron</keyword>
<evidence type="ECO:0000256" key="5">
    <source>
        <dbReference type="ARBA" id="ARBA00023014"/>
    </source>
</evidence>
<gene>
    <name evidence="8" type="ORF">SCARR_02004</name>
</gene>